<proteinExistence type="predicted"/>
<sequence length="92" mass="10077">MPEPACMRSHQLAHASTLTCACALPEDVALAAVLARPGHNLSRREPADVGHHDETFITAPDVEQDAELIFENMNDQQQGKHTLDHSCSYLNS</sequence>
<dbReference type="Proteomes" id="UP000823388">
    <property type="component" value="Chromosome 2K"/>
</dbReference>
<evidence type="ECO:0000313" key="1">
    <source>
        <dbReference type="EMBL" id="KAG2641112.1"/>
    </source>
</evidence>
<evidence type="ECO:0000313" key="2">
    <source>
        <dbReference type="Proteomes" id="UP000823388"/>
    </source>
</evidence>
<keyword evidence="2" id="KW-1185">Reference proteome</keyword>
<protein>
    <submittedName>
        <fullName evidence="1">Uncharacterized protein</fullName>
    </submittedName>
</protein>
<dbReference type="EMBL" id="CM029039">
    <property type="protein sequence ID" value="KAG2641112.1"/>
    <property type="molecule type" value="Genomic_DNA"/>
</dbReference>
<name>A0A8T0VYB2_PANVG</name>
<comment type="caution">
    <text evidence="1">The sequence shown here is derived from an EMBL/GenBank/DDBJ whole genome shotgun (WGS) entry which is preliminary data.</text>
</comment>
<accession>A0A8T0VYB2</accession>
<gene>
    <name evidence="1" type="ORF">PVAP13_2KG161416</name>
</gene>
<organism evidence="1 2">
    <name type="scientific">Panicum virgatum</name>
    <name type="common">Blackwell switchgrass</name>
    <dbReference type="NCBI Taxonomy" id="38727"/>
    <lineage>
        <taxon>Eukaryota</taxon>
        <taxon>Viridiplantae</taxon>
        <taxon>Streptophyta</taxon>
        <taxon>Embryophyta</taxon>
        <taxon>Tracheophyta</taxon>
        <taxon>Spermatophyta</taxon>
        <taxon>Magnoliopsida</taxon>
        <taxon>Liliopsida</taxon>
        <taxon>Poales</taxon>
        <taxon>Poaceae</taxon>
        <taxon>PACMAD clade</taxon>
        <taxon>Panicoideae</taxon>
        <taxon>Panicodae</taxon>
        <taxon>Paniceae</taxon>
        <taxon>Panicinae</taxon>
        <taxon>Panicum</taxon>
        <taxon>Panicum sect. Hiantes</taxon>
    </lineage>
</organism>
<dbReference type="AlphaFoldDB" id="A0A8T0VYB2"/>
<reference evidence="1" key="1">
    <citation type="submission" date="2020-05" db="EMBL/GenBank/DDBJ databases">
        <title>WGS assembly of Panicum virgatum.</title>
        <authorList>
            <person name="Lovell J.T."/>
            <person name="Jenkins J."/>
            <person name="Shu S."/>
            <person name="Juenger T.E."/>
            <person name="Schmutz J."/>
        </authorList>
    </citation>
    <scope>NUCLEOTIDE SEQUENCE</scope>
    <source>
        <strain evidence="1">AP13</strain>
    </source>
</reference>